<feature type="domain" description="Schlafen group 3-like DNA/RNA helicase" evidence="1">
    <location>
        <begin position="234"/>
        <end position="593"/>
    </location>
</feature>
<dbReference type="EMBL" id="JAKVQD010000001">
    <property type="protein sequence ID" value="MCH4551982.1"/>
    <property type="molecule type" value="Genomic_DNA"/>
</dbReference>
<reference evidence="2" key="1">
    <citation type="submission" date="2022-02" db="EMBL/GenBank/DDBJ databases">
        <title>Aestuariibaculum sp., a marine bacterium isolated from sediment in Guangxi.</title>
        <authorList>
            <person name="Ying J."/>
        </authorList>
    </citation>
    <scope>NUCLEOTIDE SEQUENCE</scope>
    <source>
        <strain evidence="2">L182</strain>
    </source>
</reference>
<name>A0ABS9RIP9_9FLAO</name>
<keyword evidence="3" id="KW-1185">Reference proteome</keyword>
<dbReference type="SUPFAM" id="SSF52540">
    <property type="entry name" value="P-loop containing nucleoside triphosphate hydrolases"/>
    <property type="match status" value="2"/>
</dbReference>
<dbReference type="Pfam" id="PF09848">
    <property type="entry name" value="SLFN-g3_helicase"/>
    <property type="match status" value="1"/>
</dbReference>
<dbReference type="Proteomes" id="UP001156141">
    <property type="component" value="Unassembled WGS sequence"/>
</dbReference>
<sequence>MASNSKDFQTYYTVNELKQYDNEEVVTHIKDFLKYKLGHEKFSKGQMISWNKSIDLVRSIFEKDNPNWHIFFEFLIPLSSGKRPDILLTNGVNIFIIEVKNKSKYTKADLDQIAGYKLDLEFYHSTAKNFEFHPVLLLLGADDMYGTCDGITIVSPDKLKMHLVQNYQEYLMIHPKSLNEGVFKPVPSIVEYAKDVFNNKEIQTIEKGCFEDSHVINSELAEIIKKSEEHKEHSVVFITGAPGTGKSAIGLKTCFDHNGLFVSKNRQFAENLKAEVGSESNIKTNHNFITEYSKSDKVPNWNVAVFDEAQRLWRKNKMRYYFGLEKAESELLVNKFISKEWCVLVVLIGNGQEIGSDESCDFYIWKDAMESSNKNWNVYGSGKIKWEFHRGKMINYHDRPDFNLTNSFRNFKTPNFPKFVDELLDHHSGINSISFNSLKSQYSKLKQGGLKILVTRNYDKALEYCRDRYQDRPNSYCTLTSSASYINDIDELNFQNSIVYDYNKSSKLEIHEYLISNGKVAGNENVSFALSEFSSIGFELQMPIIVWGLDYLWYHGSWNFDFETNAFGNTLLRLNTYRILLTRGRDGVILFFPPVWNFNNTYEFFKELGADVI</sequence>
<evidence type="ECO:0000313" key="3">
    <source>
        <dbReference type="Proteomes" id="UP001156141"/>
    </source>
</evidence>
<evidence type="ECO:0000313" key="2">
    <source>
        <dbReference type="EMBL" id="MCH4551982.1"/>
    </source>
</evidence>
<dbReference type="InterPro" id="IPR027417">
    <property type="entry name" value="P-loop_NTPase"/>
</dbReference>
<dbReference type="Gene3D" id="3.40.50.300">
    <property type="entry name" value="P-loop containing nucleotide triphosphate hydrolases"/>
    <property type="match status" value="1"/>
</dbReference>
<dbReference type="RefSeq" id="WP_240572303.1">
    <property type="nucleotide sequence ID" value="NZ_CP136709.1"/>
</dbReference>
<dbReference type="InterPro" id="IPR018647">
    <property type="entry name" value="SLFN_3-like_DNA/RNA_helicase"/>
</dbReference>
<comment type="caution">
    <text evidence="2">The sequence shown here is derived from an EMBL/GenBank/DDBJ whole genome shotgun (WGS) entry which is preliminary data.</text>
</comment>
<evidence type="ECO:0000259" key="1">
    <source>
        <dbReference type="Pfam" id="PF09848"/>
    </source>
</evidence>
<gene>
    <name evidence="2" type="ORF">MKW35_05070</name>
</gene>
<protein>
    <submittedName>
        <fullName evidence="2">DUF2075 domain-containing protein</fullName>
    </submittedName>
</protein>
<proteinExistence type="predicted"/>
<accession>A0ABS9RIP9</accession>
<organism evidence="2 3">
    <name type="scientific">Aestuariibaculum lutulentum</name>
    <dbReference type="NCBI Taxonomy" id="2920935"/>
    <lineage>
        <taxon>Bacteria</taxon>
        <taxon>Pseudomonadati</taxon>
        <taxon>Bacteroidota</taxon>
        <taxon>Flavobacteriia</taxon>
        <taxon>Flavobacteriales</taxon>
        <taxon>Flavobacteriaceae</taxon>
    </lineage>
</organism>